<name>L8EAK9_HUMAN</name>
<evidence type="ECO:0000313" key="1">
    <source>
        <dbReference type="EMBL" id="CCQ43393.1"/>
    </source>
</evidence>
<dbReference type="ChiTaRS" id="ABCB8">
    <property type="organism name" value="human"/>
</dbReference>
<gene>
    <name evidence="1" type="primary">ABCB8</name>
</gene>
<accession>L8EAK9</accession>
<dbReference type="OrthoDB" id="6500128at2759"/>
<organism evidence="1">
    <name type="scientific">Homo sapiens</name>
    <name type="common">Human</name>
    <dbReference type="NCBI Taxonomy" id="9606"/>
    <lineage>
        <taxon>Eukaryota</taxon>
        <taxon>Metazoa</taxon>
        <taxon>Chordata</taxon>
        <taxon>Craniata</taxon>
        <taxon>Vertebrata</taxon>
        <taxon>Euteleostomi</taxon>
        <taxon>Mammalia</taxon>
        <taxon>Eutheria</taxon>
        <taxon>Euarchontoglires</taxon>
        <taxon>Primates</taxon>
        <taxon>Haplorrhini</taxon>
        <taxon>Catarrhini</taxon>
        <taxon>Hominidae</taxon>
        <taxon>Homo</taxon>
    </lineage>
</organism>
<sequence length="66" mass="6954">MCGLCVPSPWSNGKRSAMGQSWKPAAAGQRSWAAASPCSKGFPTSPSTAWSWVPYLLGAPLWPDSS</sequence>
<reference evidence="1" key="1">
    <citation type="journal article" date="2013" name="PLoS ONE">
        <title>Direct detection of alternative open reading frames translation products in human significantly expands the proteome.</title>
        <authorList>
            <person name="Vanderperre B."/>
            <person name="Lucier J.-F."/>
            <person name="Motard J."/>
            <person name="Tremblay G."/>
            <person name="Vanderperre S."/>
            <person name="Wisztorski M."/>
            <person name="Salzet M."/>
            <person name="Boisvert F.-M."/>
            <person name="Roucou X."/>
        </authorList>
    </citation>
    <scope>NUCLEOTIDE SEQUENCE</scope>
</reference>
<dbReference type="EMBL" id="HF583896">
    <property type="protein sequence ID" value="CCQ43393.1"/>
    <property type="molecule type" value="Genomic_DNA"/>
</dbReference>
<protein>
    <submittedName>
        <fullName evidence="1">Alternative protein ABCB8</fullName>
    </submittedName>
</protein>
<dbReference type="AlphaFoldDB" id="L8EAK9"/>
<proteinExistence type="predicted"/>